<gene>
    <name evidence="2" type="ORF">TSOC_000920</name>
</gene>
<keyword evidence="3" id="KW-1185">Reference proteome</keyword>
<feature type="coiled-coil region" evidence="1">
    <location>
        <begin position="49"/>
        <end position="83"/>
    </location>
</feature>
<protein>
    <submittedName>
        <fullName evidence="2">Uncharacterized protein</fullName>
    </submittedName>
</protein>
<sequence length="238" mass="26061">MAALKSLMARGIRAASCRHNFSTSDVVRLASSLKPAHQAEVLKLWADSNDELKRVLQDNNRILQESLREKSQLMEEKERANGLEKMLIVAMRHAGVVNARSCLDFLKRSKKMAELSNTEAWKLLLADNPELVACLIKRIPSWARNTGGKQTVPSVLASKIASLHGSPKNDIHSFDSPLGLTIWAGMPDEVTTLALTCIAEHFNVPHTVVVRSSLLHVMLSLGARWDEAGEVGGAGPTI</sequence>
<keyword evidence="1" id="KW-0175">Coiled coil</keyword>
<accession>A0A2J8AI13</accession>
<name>A0A2J8AI13_9CHLO</name>
<dbReference type="AlphaFoldDB" id="A0A2J8AI13"/>
<evidence type="ECO:0000313" key="2">
    <source>
        <dbReference type="EMBL" id="PNH12154.1"/>
    </source>
</evidence>
<dbReference type="Proteomes" id="UP000236333">
    <property type="component" value="Unassembled WGS sequence"/>
</dbReference>
<organism evidence="2 3">
    <name type="scientific">Tetrabaena socialis</name>
    <dbReference type="NCBI Taxonomy" id="47790"/>
    <lineage>
        <taxon>Eukaryota</taxon>
        <taxon>Viridiplantae</taxon>
        <taxon>Chlorophyta</taxon>
        <taxon>core chlorophytes</taxon>
        <taxon>Chlorophyceae</taxon>
        <taxon>CS clade</taxon>
        <taxon>Chlamydomonadales</taxon>
        <taxon>Tetrabaenaceae</taxon>
        <taxon>Tetrabaena</taxon>
    </lineage>
</organism>
<evidence type="ECO:0000256" key="1">
    <source>
        <dbReference type="SAM" id="Coils"/>
    </source>
</evidence>
<dbReference type="OrthoDB" id="559243at2759"/>
<proteinExistence type="predicted"/>
<reference evidence="2 3" key="1">
    <citation type="journal article" date="2017" name="Mol. Biol. Evol.">
        <title>The 4-celled Tetrabaena socialis nuclear genome reveals the essential components for genetic control of cell number at the origin of multicellularity in the volvocine lineage.</title>
        <authorList>
            <person name="Featherston J."/>
            <person name="Arakaki Y."/>
            <person name="Hanschen E.R."/>
            <person name="Ferris P.J."/>
            <person name="Michod R.E."/>
            <person name="Olson B.J.S.C."/>
            <person name="Nozaki H."/>
            <person name="Durand P.M."/>
        </authorList>
    </citation>
    <scope>NUCLEOTIDE SEQUENCE [LARGE SCALE GENOMIC DNA]</scope>
    <source>
        <strain evidence="2 3">NIES-571</strain>
    </source>
</reference>
<comment type="caution">
    <text evidence="2">The sequence shown here is derived from an EMBL/GenBank/DDBJ whole genome shotgun (WGS) entry which is preliminary data.</text>
</comment>
<evidence type="ECO:0000313" key="3">
    <source>
        <dbReference type="Proteomes" id="UP000236333"/>
    </source>
</evidence>
<dbReference type="EMBL" id="PGGS01000014">
    <property type="protein sequence ID" value="PNH12154.1"/>
    <property type="molecule type" value="Genomic_DNA"/>
</dbReference>